<comment type="caution">
    <text evidence="17">The sequence shown here is derived from an EMBL/GenBank/DDBJ whole genome shotgun (WGS) entry which is preliminary data.</text>
</comment>
<feature type="domain" description="Response regulatory" evidence="15">
    <location>
        <begin position="680"/>
        <end position="795"/>
    </location>
</feature>
<keyword evidence="18" id="KW-1185">Reference proteome</keyword>
<dbReference type="SUPFAM" id="SSF55785">
    <property type="entry name" value="PYP-like sensor domain (PAS domain)"/>
    <property type="match status" value="1"/>
</dbReference>
<dbReference type="Pfam" id="PF00497">
    <property type="entry name" value="SBP_bac_3"/>
    <property type="match status" value="1"/>
</dbReference>
<organism evidence="17 18">
    <name type="scientific">Ancylomarina euxinus</name>
    <dbReference type="NCBI Taxonomy" id="2283627"/>
    <lineage>
        <taxon>Bacteria</taxon>
        <taxon>Pseudomonadati</taxon>
        <taxon>Bacteroidota</taxon>
        <taxon>Bacteroidia</taxon>
        <taxon>Marinilabiliales</taxon>
        <taxon>Marinifilaceae</taxon>
        <taxon>Ancylomarina</taxon>
    </lineage>
</organism>
<comment type="subcellular location">
    <subcellularLocation>
        <location evidence="2">Cell membrane</location>
    </subcellularLocation>
</comment>
<evidence type="ECO:0000256" key="6">
    <source>
        <dbReference type="ARBA" id="ARBA00022679"/>
    </source>
</evidence>
<dbReference type="InterPro" id="IPR001638">
    <property type="entry name" value="Solute-binding_3/MltF_N"/>
</dbReference>
<dbReference type="InterPro" id="IPR011006">
    <property type="entry name" value="CheY-like_superfamily"/>
</dbReference>
<evidence type="ECO:0000313" key="17">
    <source>
        <dbReference type="EMBL" id="RRG21171.1"/>
    </source>
</evidence>
<dbReference type="PANTHER" id="PTHR45339:SF1">
    <property type="entry name" value="HYBRID SIGNAL TRANSDUCTION HISTIDINE KINASE J"/>
    <property type="match status" value="1"/>
</dbReference>
<keyword evidence="8" id="KW-0418">Kinase</keyword>
<dbReference type="GO" id="GO:0005524">
    <property type="term" value="F:ATP binding"/>
    <property type="evidence" value="ECO:0007669"/>
    <property type="project" value="UniProtKB-KW"/>
</dbReference>
<dbReference type="Gene3D" id="3.40.190.10">
    <property type="entry name" value="Periplasmic binding protein-like II"/>
    <property type="match status" value="2"/>
</dbReference>
<dbReference type="NCBIfam" id="TIGR00229">
    <property type="entry name" value="sensory_box"/>
    <property type="match status" value="1"/>
</dbReference>
<keyword evidence="5 12" id="KW-0597">Phosphoprotein</keyword>
<dbReference type="CDD" id="cd17546">
    <property type="entry name" value="REC_hyHK_CKI1_RcsC-like"/>
    <property type="match status" value="1"/>
</dbReference>
<evidence type="ECO:0000256" key="13">
    <source>
        <dbReference type="SAM" id="Phobius"/>
    </source>
</evidence>
<evidence type="ECO:0000256" key="3">
    <source>
        <dbReference type="ARBA" id="ARBA00012438"/>
    </source>
</evidence>
<dbReference type="SUPFAM" id="SSF55874">
    <property type="entry name" value="ATPase domain of HSP90 chaperone/DNA topoisomerase II/histidine kinase"/>
    <property type="match status" value="1"/>
</dbReference>
<dbReference type="PRINTS" id="PR00344">
    <property type="entry name" value="BCTRLSENSOR"/>
</dbReference>
<keyword evidence="13" id="KW-1133">Transmembrane helix</keyword>
<accession>A0A425Y0D8</accession>
<dbReference type="SUPFAM" id="SSF52172">
    <property type="entry name" value="CheY-like"/>
    <property type="match status" value="1"/>
</dbReference>
<keyword evidence="10" id="KW-0902">Two-component regulatory system</keyword>
<dbReference type="CDD" id="cd00130">
    <property type="entry name" value="PAS"/>
    <property type="match status" value="1"/>
</dbReference>
<dbReference type="Pfam" id="PF02518">
    <property type="entry name" value="HATPase_c"/>
    <property type="match status" value="1"/>
</dbReference>
<keyword evidence="9" id="KW-0067">ATP-binding</keyword>
<dbReference type="Gene3D" id="3.30.565.10">
    <property type="entry name" value="Histidine kinase-like ATPase, C-terminal domain"/>
    <property type="match status" value="1"/>
</dbReference>
<dbReference type="PROSITE" id="PS50109">
    <property type="entry name" value="HIS_KIN"/>
    <property type="match status" value="1"/>
</dbReference>
<dbReference type="InterPro" id="IPR003661">
    <property type="entry name" value="HisK_dim/P_dom"/>
</dbReference>
<reference evidence="17 18" key="1">
    <citation type="submission" date="2018-07" db="EMBL/GenBank/DDBJ databases">
        <title>Draft genome sequence of Ancylomarina sp. M1P.</title>
        <authorList>
            <person name="Yadav S."/>
            <person name="Villanueva L."/>
            <person name="Damste J.S.S."/>
        </authorList>
    </citation>
    <scope>NUCLEOTIDE SEQUENCE [LARGE SCALE GENOMIC DNA]</scope>
    <source>
        <strain evidence="17 18">M1P</strain>
    </source>
</reference>
<dbReference type="InterPro" id="IPR005467">
    <property type="entry name" value="His_kinase_dom"/>
</dbReference>
<dbReference type="Proteomes" id="UP000285794">
    <property type="component" value="Unassembled WGS sequence"/>
</dbReference>
<dbReference type="InterPro" id="IPR003594">
    <property type="entry name" value="HATPase_dom"/>
</dbReference>
<dbReference type="GO" id="GO:0005886">
    <property type="term" value="C:plasma membrane"/>
    <property type="evidence" value="ECO:0007669"/>
    <property type="project" value="UniProtKB-SubCell"/>
</dbReference>
<keyword evidence="11 13" id="KW-0472">Membrane</keyword>
<evidence type="ECO:0000259" key="16">
    <source>
        <dbReference type="PROSITE" id="PS50112"/>
    </source>
</evidence>
<dbReference type="SMART" id="SM00091">
    <property type="entry name" value="PAS"/>
    <property type="match status" value="1"/>
</dbReference>
<comment type="catalytic activity">
    <reaction evidence="1">
        <text>ATP + protein L-histidine = ADP + protein N-phospho-L-histidine.</text>
        <dbReference type="EC" id="2.7.13.3"/>
    </reaction>
</comment>
<dbReference type="FunFam" id="3.30.565.10:FF:000023">
    <property type="entry name" value="PAS domain-containing sensor histidine kinase"/>
    <property type="match status" value="1"/>
</dbReference>
<name>A0A425Y0D8_9BACT</name>
<dbReference type="InterPro" id="IPR036890">
    <property type="entry name" value="HATPase_C_sf"/>
</dbReference>
<dbReference type="Gene3D" id="3.30.450.20">
    <property type="entry name" value="PAS domain"/>
    <property type="match status" value="1"/>
</dbReference>
<dbReference type="GO" id="GO:0000155">
    <property type="term" value="F:phosphorelay sensor kinase activity"/>
    <property type="evidence" value="ECO:0007669"/>
    <property type="project" value="InterPro"/>
</dbReference>
<feature type="transmembrane region" description="Helical" evidence="13">
    <location>
        <begin position="261"/>
        <end position="280"/>
    </location>
</feature>
<evidence type="ECO:0000256" key="11">
    <source>
        <dbReference type="ARBA" id="ARBA00023136"/>
    </source>
</evidence>
<dbReference type="FunFam" id="1.10.287.130:FF:000002">
    <property type="entry name" value="Two-component osmosensing histidine kinase"/>
    <property type="match status" value="1"/>
</dbReference>
<keyword evidence="7" id="KW-0547">Nucleotide-binding</keyword>
<dbReference type="SUPFAM" id="SSF53850">
    <property type="entry name" value="Periplasmic binding protein-like II"/>
    <property type="match status" value="1"/>
</dbReference>
<feature type="domain" description="Histidine kinase" evidence="14">
    <location>
        <begin position="437"/>
        <end position="655"/>
    </location>
</feature>
<sequence length="809" mass="92680">MKRFLIVLIYVLLATHYVDGQEVVRIGAFNHYPAIFKDVDGEIKGFYVDALREIELKENLKFIYVFGSWNEGLERIKNEEIDIMVSVAYTEERATYMDYCSSPLLTVWGEVYVDDSSDIDGIQDLQDKRIAVMKEDINAWCIKDLIRKFSIDCTFVEEDDFDQVFNLVASSKVDAGVVNNTFGAGKSREYGLRSSGIVFHPFDIFFTVKKNTHPDLLELLNNSLQDWKYKSTSVFNTSRQKWSHGKVDSIQVSPSWLKETTVLVIIVLILLILFIVLLRFKISVATRKVKKSEEKLSRALIAAPFPIMIHAEDGEVISINETWTELTGYSLEDIPTFSDWKERAFRQERPNGKRHIDELYLFNSKMEEGEYKVFTSWGEKVVWDFISAPLGSFEDGRKLIISIAKDVTERKLNEVELIQAKEKAEKSDALKSAFLANMSHEIRTPMNGILGFADLLKEPQLNSEEQQKYIQIIEKSGVRMLNIINDIIDISKIESGLMEMNIKESNINKQIEYIYTFFKPEVEAKNMRFTFNTPLPLEEAIIKTDREKLFAVLTNLVKNAIKYSEKGFIDIGYVKTGKHMEFYVKDTGIGIEKDRQQAIFKRFVQADISDKEARQGAGLGLAISKAYVEMLGGKFWVESEIDKGSTFYFTVPCELELKETTIASTELADGELDSQIRNLNILVAEDNEESALLLSILLKRNCDKISYVKNGYEAVEFCHNNPDVDMVFMDVKMPQMDGYEATQKLRQFNKDIVIISQTAFGLAGDKEKAIEAGCNGYISKPINKRELMILIERYFGHKKELHSELVEND</sequence>
<evidence type="ECO:0000313" key="18">
    <source>
        <dbReference type="Proteomes" id="UP000285794"/>
    </source>
</evidence>
<evidence type="ECO:0000256" key="4">
    <source>
        <dbReference type="ARBA" id="ARBA00022475"/>
    </source>
</evidence>
<evidence type="ECO:0000259" key="14">
    <source>
        <dbReference type="PROSITE" id="PS50109"/>
    </source>
</evidence>
<evidence type="ECO:0000256" key="7">
    <source>
        <dbReference type="ARBA" id="ARBA00022741"/>
    </source>
</evidence>
<dbReference type="EMBL" id="QQWG01000009">
    <property type="protein sequence ID" value="RRG21171.1"/>
    <property type="molecule type" value="Genomic_DNA"/>
</dbReference>
<dbReference type="SMART" id="SM00388">
    <property type="entry name" value="HisKA"/>
    <property type="match status" value="1"/>
</dbReference>
<evidence type="ECO:0000256" key="8">
    <source>
        <dbReference type="ARBA" id="ARBA00022777"/>
    </source>
</evidence>
<dbReference type="CDD" id="cd16922">
    <property type="entry name" value="HATPase_EvgS-ArcB-TorS-like"/>
    <property type="match status" value="1"/>
</dbReference>
<feature type="domain" description="PAS" evidence="16">
    <location>
        <begin position="292"/>
        <end position="334"/>
    </location>
</feature>
<evidence type="ECO:0000256" key="12">
    <source>
        <dbReference type="PROSITE-ProRule" id="PRU00169"/>
    </source>
</evidence>
<keyword evidence="13" id="KW-0812">Transmembrane</keyword>
<dbReference type="Pfam" id="PF00512">
    <property type="entry name" value="HisKA"/>
    <property type="match status" value="1"/>
</dbReference>
<dbReference type="InterPro" id="IPR004358">
    <property type="entry name" value="Sig_transdc_His_kin-like_C"/>
</dbReference>
<dbReference type="SUPFAM" id="SSF47384">
    <property type="entry name" value="Homodimeric domain of signal transducing histidine kinase"/>
    <property type="match status" value="1"/>
</dbReference>
<protein>
    <recommendedName>
        <fullName evidence="3">histidine kinase</fullName>
        <ecNumber evidence="3">2.7.13.3</ecNumber>
    </recommendedName>
</protein>
<dbReference type="PROSITE" id="PS50112">
    <property type="entry name" value="PAS"/>
    <property type="match status" value="1"/>
</dbReference>
<evidence type="ECO:0000256" key="1">
    <source>
        <dbReference type="ARBA" id="ARBA00000085"/>
    </source>
</evidence>
<proteinExistence type="predicted"/>
<dbReference type="AlphaFoldDB" id="A0A425Y0D8"/>
<dbReference type="Gene3D" id="3.40.50.2300">
    <property type="match status" value="1"/>
</dbReference>
<dbReference type="CDD" id="cd00082">
    <property type="entry name" value="HisKA"/>
    <property type="match status" value="1"/>
</dbReference>
<gene>
    <name evidence="17" type="ORF">DWB61_10535</name>
</gene>
<evidence type="ECO:0000256" key="9">
    <source>
        <dbReference type="ARBA" id="ARBA00022840"/>
    </source>
</evidence>
<keyword evidence="4" id="KW-1003">Cell membrane</keyword>
<evidence type="ECO:0000256" key="10">
    <source>
        <dbReference type="ARBA" id="ARBA00023012"/>
    </source>
</evidence>
<dbReference type="Pfam" id="PF00072">
    <property type="entry name" value="Response_reg"/>
    <property type="match status" value="1"/>
</dbReference>
<dbReference type="InterPro" id="IPR035965">
    <property type="entry name" value="PAS-like_dom_sf"/>
</dbReference>
<dbReference type="SMART" id="SM00387">
    <property type="entry name" value="HATPase_c"/>
    <property type="match status" value="1"/>
</dbReference>
<dbReference type="SMART" id="SM00448">
    <property type="entry name" value="REC"/>
    <property type="match status" value="1"/>
</dbReference>
<keyword evidence="6" id="KW-0808">Transferase</keyword>
<dbReference type="PANTHER" id="PTHR45339">
    <property type="entry name" value="HYBRID SIGNAL TRANSDUCTION HISTIDINE KINASE J"/>
    <property type="match status" value="1"/>
</dbReference>
<evidence type="ECO:0000256" key="2">
    <source>
        <dbReference type="ARBA" id="ARBA00004236"/>
    </source>
</evidence>
<evidence type="ECO:0000259" key="15">
    <source>
        <dbReference type="PROSITE" id="PS50110"/>
    </source>
</evidence>
<dbReference type="EC" id="2.7.13.3" evidence="3"/>
<dbReference type="InterPro" id="IPR001789">
    <property type="entry name" value="Sig_transdc_resp-reg_receiver"/>
</dbReference>
<feature type="modified residue" description="4-aspartylphosphate" evidence="12">
    <location>
        <position position="730"/>
    </location>
</feature>
<evidence type="ECO:0000256" key="5">
    <source>
        <dbReference type="ARBA" id="ARBA00022553"/>
    </source>
</evidence>
<dbReference type="PROSITE" id="PS50110">
    <property type="entry name" value="RESPONSE_REGULATORY"/>
    <property type="match status" value="1"/>
</dbReference>
<dbReference type="Gene3D" id="1.10.287.130">
    <property type="match status" value="1"/>
</dbReference>
<dbReference type="SMART" id="SM00062">
    <property type="entry name" value="PBPb"/>
    <property type="match status" value="1"/>
</dbReference>
<dbReference type="InterPro" id="IPR036097">
    <property type="entry name" value="HisK_dim/P_sf"/>
</dbReference>
<dbReference type="InterPro" id="IPR000014">
    <property type="entry name" value="PAS"/>
</dbReference>